<gene>
    <name evidence="2" type="ORF">ATPR_3344</name>
</gene>
<proteinExistence type="predicted"/>
<comment type="caution">
    <text evidence="2">The sequence shown here is derived from an EMBL/GenBank/DDBJ whole genome shotgun (WGS) entry which is preliminary data.</text>
</comment>
<accession>F7VIZ5</accession>
<sequence>MRRRVITESPWQTPLCCAAEDGQGLLGKDGPEQKMDDVWGGGKKKTGQPHTVTAWL</sequence>
<protein>
    <submittedName>
        <fullName evidence="2">Uncharacterized protein</fullName>
    </submittedName>
</protein>
<dbReference type="Proteomes" id="UP000004319">
    <property type="component" value="Unassembled WGS sequence"/>
</dbReference>
<dbReference type="EMBL" id="BABS01000224">
    <property type="protein sequence ID" value="GAA10340.1"/>
    <property type="molecule type" value="Genomic_DNA"/>
</dbReference>
<evidence type="ECO:0000313" key="2">
    <source>
        <dbReference type="EMBL" id="GAA10340.1"/>
    </source>
</evidence>
<reference evidence="2 3" key="1">
    <citation type="journal article" date="2011" name="Biochem. Biophys. Res. Commun.">
        <title>Increased number of Arginine-based salt bridges contributes to the thermotolerance of thermotolerant acetic acid bacteria, Acetobacter tropicalis SKU1100.</title>
        <authorList>
            <person name="Matsutani M."/>
            <person name="Hirakawa H."/>
            <person name="Nishikura M."/>
            <person name="Soemphol W."/>
            <person name="Ali I.A.I."/>
            <person name="Yakushi T."/>
            <person name="Matsushita K."/>
        </authorList>
    </citation>
    <scope>NUCLEOTIDE SEQUENCE [LARGE SCALE GENOMIC DNA]</scope>
    <source>
        <strain evidence="2 3">NBRC 101654</strain>
    </source>
</reference>
<feature type="region of interest" description="Disordered" evidence="1">
    <location>
        <begin position="22"/>
        <end position="56"/>
    </location>
</feature>
<organism evidence="2 3">
    <name type="scientific">Acetobacter tropicalis NBRC 101654</name>
    <dbReference type="NCBI Taxonomy" id="749388"/>
    <lineage>
        <taxon>Bacteria</taxon>
        <taxon>Pseudomonadati</taxon>
        <taxon>Pseudomonadota</taxon>
        <taxon>Alphaproteobacteria</taxon>
        <taxon>Acetobacterales</taxon>
        <taxon>Acetobacteraceae</taxon>
        <taxon>Acetobacter</taxon>
    </lineage>
</organism>
<evidence type="ECO:0000256" key="1">
    <source>
        <dbReference type="SAM" id="MobiDB-lite"/>
    </source>
</evidence>
<dbReference type="AlphaFoldDB" id="F7VIZ5"/>
<name>F7VIZ5_9PROT</name>
<evidence type="ECO:0000313" key="3">
    <source>
        <dbReference type="Proteomes" id="UP000004319"/>
    </source>
</evidence>